<accession>F5T356</accession>
<dbReference type="AlphaFoldDB" id="F5T356"/>
<dbReference type="InterPro" id="IPR016024">
    <property type="entry name" value="ARM-type_fold"/>
</dbReference>
<name>F5T356_9GAMM</name>
<sequence>MQTQLNDSMPGSAAELISVALDSGDIYSAAAVYGLADFHDKKLLAELITAQRRDVLKLARWQHTPADVLALLAGLEDDAVRLRLDKNPATQTQTLSNLYRDEVDISFITLIAKHAHTSADVLWQILHTTTATDLVRAVVKNPNADSKTLALVAEKFADQFDAELASHPATLGDLLMTLYARGNEFVQAAVVAHKACPTAIFTIAAKLESSLILRHLATNPHIDKRLSARLALDKDYSVRRAAASHKNLPVWVLEELVEDQSEYVRRVVAAREDLTPEMMNCLLADTDHWVRQWLALNPKLTESQLYSLAQDEHKEVRRAVARNPKTNSALLSQLANDQEVWVRAAVANQPNTPASTLIILAEMDDIDVLGGVAANPKTPQKVLQRLSYSISADVRRAVILNNMATRQTLLPLLDDPYYLNRMMLIQSRALSADDKWTLYDDPDPAVRFSLFTWFSRQYQQ</sequence>
<gene>
    <name evidence="1" type="ORF">MAMP_01136</name>
</gene>
<dbReference type="InterPro" id="IPR011989">
    <property type="entry name" value="ARM-like"/>
</dbReference>
<protein>
    <submittedName>
        <fullName evidence="1">Leucine rich repeat variant</fullName>
    </submittedName>
</protein>
<dbReference type="Gene3D" id="1.25.10.10">
    <property type="entry name" value="Leucine-rich Repeat Variant"/>
    <property type="match status" value="1"/>
</dbReference>
<evidence type="ECO:0000313" key="2">
    <source>
        <dbReference type="Proteomes" id="UP000003544"/>
    </source>
</evidence>
<keyword evidence="2" id="KW-1185">Reference proteome</keyword>
<organism evidence="1 2">
    <name type="scientific">Methylophaga aminisulfidivorans MP</name>
    <dbReference type="NCBI Taxonomy" id="1026882"/>
    <lineage>
        <taxon>Bacteria</taxon>
        <taxon>Pseudomonadati</taxon>
        <taxon>Pseudomonadota</taxon>
        <taxon>Gammaproteobacteria</taxon>
        <taxon>Thiotrichales</taxon>
        <taxon>Piscirickettsiaceae</taxon>
        <taxon>Methylophaga</taxon>
    </lineage>
</organism>
<dbReference type="eggNOG" id="COG1413">
    <property type="taxonomic scope" value="Bacteria"/>
</dbReference>
<reference evidence="1 2" key="1">
    <citation type="journal article" date="2011" name="J. Bacteriol.">
        <title>Draft genome sequence of Methylophaga aminisulfidivorans MP T.</title>
        <authorList>
            <person name="Han G.H."/>
            <person name="Kim W."/>
            <person name="Chun J."/>
            <person name="Kim S.W."/>
        </authorList>
    </citation>
    <scope>NUCLEOTIDE SEQUENCE [LARGE SCALE GENOMIC DNA]</scope>
    <source>
        <strain evidence="2">MP(T)</strain>
    </source>
</reference>
<dbReference type="STRING" id="1026882.MAMP_01136"/>
<dbReference type="SUPFAM" id="SSF48371">
    <property type="entry name" value="ARM repeat"/>
    <property type="match status" value="1"/>
</dbReference>
<proteinExistence type="predicted"/>
<dbReference type="EMBL" id="AFIG01000003">
    <property type="protein sequence ID" value="EGL53482.1"/>
    <property type="molecule type" value="Genomic_DNA"/>
</dbReference>
<evidence type="ECO:0000313" key="1">
    <source>
        <dbReference type="EMBL" id="EGL53482.1"/>
    </source>
</evidence>
<dbReference type="Proteomes" id="UP000003544">
    <property type="component" value="Unassembled WGS sequence"/>
</dbReference>
<comment type="caution">
    <text evidence="1">The sequence shown here is derived from an EMBL/GenBank/DDBJ whole genome shotgun (WGS) entry which is preliminary data.</text>
</comment>